<dbReference type="PANTHER" id="PTHR46033">
    <property type="entry name" value="PROTEIN MAIN-LIKE 2"/>
    <property type="match status" value="1"/>
</dbReference>
<feature type="domain" description="Aminotransferase-like plant mobile" evidence="1">
    <location>
        <begin position="8"/>
        <end position="70"/>
    </location>
</feature>
<accession>A0A9D4AHK2</accession>
<keyword evidence="3" id="KW-1185">Reference proteome</keyword>
<sequence length="93" mass="10408">MYLDVIGLGTLAFIRMFNLRLDLISALVERWRSKTYTFHLSCGECMIILEDISVQLGLPVDGVAVIGPRKVANPWGLHLSPLLPTAWTHHLPV</sequence>
<dbReference type="PANTHER" id="PTHR46033:SF8">
    <property type="entry name" value="PROTEIN MAINTENANCE OF MERISTEMS-LIKE"/>
    <property type="match status" value="1"/>
</dbReference>
<dbReference type="InterPro" id="IPR019557">
    <property type="entry name" value="AminoTfrase-like_pln_mobile"/>
</dbReference>
<comment type="caution">
    <text evidence="2">The sequence shown here is derived from an EMBL/GenBank/DDBJ whole genome shotgun (WGS) entry which is preliminary data.</text>
</comment>
<proteinExistence type="predicted"/>
<organism evidence="2 3">
    <name type="scientific">Gossypium stocksii</name>
    <dbReference type="NCBI Taxonomy" id="47602"/>
    <lineage>
        <taxon>Eukaryota</taxon>
        <taxon>Viridiplantae</taxon>
        <taxon>Streptophyta</taxon>
        <taxon>Embryophyta</taxon>
        <taxon>Tracheophyta</taxon>
        <taxon>Spermatophyta</taxon>
        <taxon>Magnoliopsida</taxon>
        <taxon>eudicotyledons</taxon>
        <taxon>Gunneridae</taxon>
        <taxon>Pentapetalae</taxon>
        <taxon>rosids</taxon>
        <taxon>malvids</taxon>
        <taxon>Malvales</taxon>
        <taxon>Malvaceae</taxon>
        <taxon>Malvoideae</taxon>
        <taxon>Gossypium</taxon>
    </lineage>
</organism>
<dbReference type="Pfam" id="PF10536">
    <property type="entry name" value="PMD"/>
    <property type="match status" value="1"/>
</dbReference>
<reference evidence="2 3" key="1">
    <citation type="journal article" date="2021" name="Plant Biotechnol. J.">
        <title>Multi-omics assisted identification of the key and species-specific regulatory components of drought-tolerant mechanisms in Gossypium stocksii.</title>
        <authorList>
            <person name="Yu D."/>
            <person name="Ke L."/>
            <person name="Zhang D."/>
            <person name="Wu Y."/>
            <person name="Sun Y."/>
            <person name="Mei J."/>
            <person name="Sun J."/>
            <person name="Sun Y."/>
        </authorList>
    </citation>
    <scope>NUCLEOTIDE SEQUENCE [LARGE SCALE GENOMIC DNA]</scope>
    <source>
        <strain evidence="3">cv. E1</strain>
        <tissue evidence="2">Leaf</tissue>
    </source>
</reference>
<gene>
    <name evidence="2" type="ORF">J1N35_004334</name>
</gene>
<dbReference type="EMBL" id="JAIQCV010000002">
    <property type="protein sequence ID" value="KAH1121174.1"/>
    <property type="molecule type" value="Genomic_DNA"/>
</dbReference>
<name>A0A9D4AHK2_9ROSI</name>
<dbReference type="Proteomes" id="UP000828251">
    <property type="component" value="Unassembled WGS sequence"/>
</dbReference>
<protein>
    <recommendedName>
        <fullName evidence="1">Aminotransferase-like plant mobile domain-containing protein</fullName>
    </recommendedName>
</protein>
<evidence type="ECO:0000313" key="2">
    <source>
        <dbReference type="EMBL" id="KAH1121174.1"/>
    </source>
</evidence>
<dbReference type="OrthoDB" id="1937804at2759"/>
<evidence type="ECO:0000259" key="1">
    <source>
        <dbReference type="Pfam" id="PF10536"/>
    </source>
</evidence>
<dbReference type="AlphaFoldDB" id="A0A9D4AHK2"/>
<evidence type="ECO:0000313" key="3">
    <source>
        <dbReference type="Proteomes" id="UP000828251"/>
    </source>
</evidence>
<dbReference type="InterPro" id="IPR044824">
    <property type="entry name" value="MAIN-like"/>
</dbReference>
<dbReference type="GO" id="GO:0010073">
    <property type="term" value="P:meristem maintenance"/>
    <property type="evidence" value="ECO:0007669"/>
    <property type="project" value="InterPro"/>
</dbReference>